<proteinExistence type="predicted"/>
<dbReference type="PRINTS" id="PR00097">
    <property type="entry name" value="ANTSNTHASEII"/>
</dbReference>
<dbReference type="GO" id="GO:0005829">
    <property type="term" value="C:cytosol"/>
    <property type="evidence" value="ECO:0007669"/>
    <property type="project" value="TreeGrafter"/>
</dbReference>
<dbReference type="NCBIfam" id="TIGR00566">
    <property type="entry name" value="trpG_papA"/>
    <property type="match status" value="1"/>
</dbReference>
<dbReference type="InterPro" id="IPR050472">
    <property type="entry name" value="Anth_synth/Amidotransfase"/>
</dbReference>
<protein>
    <submittedName>
        <fullName evidence="3">Aminodeoxychorismate synthase, glutamine amidotransferase subunit</fullName>
    </submittedName>
</protein>
<dbReference type="PANTHER" id="PTHR43418">
    <property type="entry name" value="MULTIFUNCTIONAL TRYPTOPHAN BIOSYNTHESIS PROTEIN-RELATED"/>
    <property type="match status" value="1"/>
</dbReference>
<dbReference type="PANTHER" id="PTHR43418:SF4">
    <property type="entry name" value="MULTIFUNCTIONAL TRYPTOPHAN BIOSYNTHESIS PROTEIN"/>
    <property type="match status" value="1"/>
</dbReference>
<dbReference type="CDD" id="cd01743">
    <property type="entry name" value="GATase1_Anthranilate_Synthase"/>
    <property type="match status" value="1"/>
</dbReference>
<keyword evidence="1 3" id="KW-0315">Glutamine amidotransferase</keyword>
<dbReference type="STRING" id="1121416.SAMN02745220_00583"/>
<evidence type="ECO:0000313" key="4">
    <source>
        <dbReference type="Proteomes" id="UP000184603"/>
    </source>
</evidence>
<evidence type="ECO:0000259" key="2">
    <source>
        <dbReference type="Pfam" id="PF00117"/>
    </source>
</evidence>
<evidence type="ECO:0000256" key="1">
    <source>
        <dbReference type="ARBA" id="ARBA00022962"/>
    </source>
</evidence>
<keyword evidence="4" id="KW-1185">Reference proteome</keyword>
<dbReference type="InterPro" id="IPR017926">
    <property type="entry name" value="GATASE"/>
</dbReference>
<dbReference type="GO" id="GO:0016740">
    <property type="term" value="F:transferase activity"/>
    <property type="evidence" value="ECO:0007669"/>
    <property type="project" value="UniProtKB-KW"/>
</dbReference>
<gene>
    <name evidence="3" type="ORF">SAMN02745220_00583</name>
</gene>
<keyword evidence="3" id="KW-0808">Transferase</keyword>
<dbReference type="PROSITE" id="PS51273">
    <property type="entry name" value="GATASE_TYPE_1"/>
    <property type="match status" value="1"/>
</dbReference>
<dbReference type="Gene3D" id="3.40.50.880">
    <property type="match status" value="1"/>
</dbReference>
<dbReference type="GO" id="GO:0000162">
    <property type="term" value="P:L-tryptophan biosynthetic process"/>
    <property type="evidence" value="ECO:0007669"/>
    <property type="project" value="TreeGrafter"/>
</dbReference>
<dbReference type="InterPro" id="IPR006221">
    <property type="entry name" value="TrpG/PapA_dom"/>
</dbReference>
<dbReference type="GO" id="GO:0004049">
    <property type="term" value="F:anthranilate synthase activity"/>
    <property type="evidence" value="ECO:0007669"/>
    <property type="project" value="TreeGrafter"/>
</dbReference>
<dbReference type="Pfam" id="PF00117">
    <property type="entry name" value="GATase"/>
    <property type="match status" value="1"/>
</dbReference>
<dbReference type="AlphaFoldDB" id="A0A1M7XY98"/>
<dbReference type="FunFam" id="3.40.50.880:FF:000003">
    <property type="entry name" value="Anthranilate synthase component II"/>
    <property type="match status" value="1"/>
</dbReference>
<dbReference type="RefSeq" id="WP_073611952.1">
    <property type="nucleotide sequence ID" value="NZ_FRFE01000002.1"/>
</dbReference>
<dbReference type="Proteomes" id="UP000184603">
    <property type="component" value="Unassembled WGS sequence"/>
</dbReference>
<sequence>MTAKLLVIDNYDSFTYNLVQMFRQYPLTIQVHRSDQIDLDGVASYSPDYILISPGPKEPSSAGISIPLIKAWYQKVPILGVCLGMQCINEAFGGLTIRSPLPMHGKTSDIFHQGQGVFQGLPSPFRAARYHSLVVQPDVSALRDDLTITARTEDEIIMGLSHRYAPLHGVQFHPESFLTDHGFQMVENFLNLGSMERI</sequence>
<dbReference type="PRINTS" id="PR00099">
    <property type="entry name" value="CPSGATASE"/>
</dbReference>
<name>A0A1M7XY98_9BACT</name>
<dbReference type="EMBL" id="FRFE01000002">
    <property type="protein sequence ID" value="SHO43957.1"/>
    <property type="molecule type" value="Genomic_DNA"/>
</dbReference>
<organism evidence="3 4">
    <name type="scientific">Desulfopila aestuarii DSM 18488</name>
    <dbReference type="NCBI Taxonomy" id="1121416"/>
    <lineage>
        <taxon>Bacteria</taxon>
        <taxon>Pseudomonadati</taxon>
        <taxon>Thermodesulfobacteriota</taxon>
        <taxon>Desulfobulbia</taxon>
        <taxon>Desulfobulbales</taxon>
        <taxon>Desulfocapsaceae</taxon>
        <taxon>Desulfopila</taxon>
    </lineage>
</organism>
<accession>A0A1M7XY98</accession>
<reference evidence="3 4" key="1">
    <citation type="submission" date="2016-12" db="EMBL/GenBank/DDBJ databases">
        <authorList>
            <person name="Song W.-J."/>
            <person name="Kurnit D.M."/>
        </authorList>
    </citation>
    <scope>NUCLEOTIDE SEQUENCE [LARGE SCALE GENOMIC DNA]</scope>
    <source>
        <strain evidence="3 4">DSM 18488</strain>
    </source>
</reference>
<dbReference type="InterPro" id="IPR029062">
    <property type="entry name" value="Class_I_gatase-like"/>
</dbReference>
<feature type="domain" description="Glutamine amidotransferase" evidence="2">
    <location>
        <begin position="6"/>
        <end position="190"/>
    </location>
</feature>
<evidence type="ECO:0000313" key="3">
    <source>
        <dbReference type="EMBL" id="SHO43957.1"/>
    </source>
</evidence>
<dbReference type="SUPFAM" id="SSF52317">
    <property type="entry name" value="Class I glutamine amidotransferase-like"/>
    <property type="match status" value="1"/>
</dbReference>
<dbReference type="PRINTS" id="PR00096">
    <property type="entry name" value="GATASE"/>
</dbReference>
<dbReference type="OrthoDB" id="9786812at2"/>